<proteinExistence type="predicted"/>
<organism evidence="1">
    <name type="scientific">marine sediment metagenome</name>
    <dbReference type="NCBI Taxonomy" id="412755"/>
    <lineage>
        <taxon>unclassified sequences</taxon>
        <taxon>metagenomes</taxon>
        <taxon>ecological metagenomes</taxon>
    </lineage>
</organism>
<name>A0A0F9LB00_9ZZZZ</name>
<protein>
    <submittedName>
        <fullName evidence="1">Uncharacterized protein</fullName>
    </submittedName>
</protein>
<evidence type="ECO:0000313" key="1">
    <source>
        <dbReference type="EMBL" id="KKM92069.1"/>
    </source>
</evidence>
<comment type="caution">
    <text evidence="1">The sequence shown here is derived from an EMBL/GenBank/DDBJ whole genome shotgun (WGS) entry which is preliminary data.</text>
</comment>
<dbReference type="EMBL" id="LAZR01006445">
    <property type="protein sequence ID" value="KKM92069.1"/>
    <property type="molecule type" value="Genomic_DNA"/>
</dbReference>
<reference evidence="1" key="1">
    <citation type="journal article" date="2015" name="Nature">
        <title>Complex archaea that bridge the gap between prokaryotes and eukaryotes.</title>
        <authorList>
            <person name="Spang A."/>
            <person name="Saw J.H."/>
            <person name="Jorgensen S.L."/>
            <person name="Zaremba-Niedzwiedzka K."/>
            <person name="Martijn J."/>
            <person name="Lind A.E."/>
            <person name="van Eijk R."/>
            <person name="Schleper C."/>
            <person name="Guy L."/>
            <person name="Ettema T.J."/>
        </authorList>
    </citation>
    <scope>NUCLEOTIDE SEQUENCE</scope>
</reference>
<accession>A0A0F9LB00</accession>
<gene>
    <name evidence="1" type="ORF">LCGC14_1222120</name>
</gene>
<dbReference type="AlphaFoldDB" id="A0A0F9LB00"/>
<sequence length="81" mass="9949">MKFEKFEKYHPKTGGIFISYPKWYNEISKKIDSIGHTLRQSNFSTFREFKKKPEEYPRYHCIMFSKIFVYLFGNYNNLNVF</sequence>